<accession>A0AA35VAF8</accession>
<sequence>MFHPLITVLNNYSSRGGKMVVEIVVVLRKKTSVVLKEDEEGFERLKLDKIYKEGWYVVFQAREQNDAEFQKSCFLLPDKHLYTTSSLEFILDLVKNSGATTRVTKSSSQK</sequence>
<dbReference type="AlphaFoldDB" id="A0AA35VAF8"/>
<evidence type="ECO:0000313" key="1">
    <source>
        <dbReference type="EMBL" id="CAI9264999.1"/>
    </source>
</evidence>
<keyword evidence="2" id="KW-1185">Reference proteome</keyword>
<name>A0AA35VAF8_LACSI</name>
<proteinExistence type="predicted"/>
<protein>
    <submittedName>
        <fullName evidence="1">Uncharacterized protein</fullName>
    </submittedName>
</protein>
<dbReference type="Proteomes" id="UP001177003">
    <property type="component" value="Chromosome 0"/>
</dbReference>
<dbReference type="EMBL" id="OX465086">
    <property type="protein sequence ID" value="CAI9264999.1"/>
    <property type="molecule type" value="Genomic_DNA"/>
</dbReference>
<reference evidence="1" key="1">
    <citation type="submission" date="2023-04" db="EMBL/GenBank/DDBJ databases">
        <authorList>
            <person name="Vijverberg K."/>
            <person name="Xiong W."/>
            <person name="Schranz E."/>
        </authorList>
    </citation>
    <scope>NUCLEOTIDE SEQUENCE</scope>
</reference>
<gene>
    <name evidence="1" type="ORF">LSALG_LOCUS5628</name>
</gene>
<organism evidence="1 2">
    <name type="scientific">Lactuca saligna</name>
    <name type="common">Willowleaf lettuce</name>
    <dbReference type="NCBI Taxonomy" id="75948"/>
    <lineage>
        <taxon>Eukaryota</taxon>
        <taxon>Viridiplantae</taxon>
        <taxon>Streptophyta</taxon>
        <taxon>Embryophyta</taxon>
        <taxon>Tracheophyta</taxon>
        <taxon>Spermatophyta</taxon>
        <taxon>Magnoliopsida</taxon>
        <taxon>eudicotyledons</taxon>
        <taxon>Gunneridae</taxon>
        <taxon>Pentapetalae</taxon>
        <taxon>asterids</taxon>
        <taxon>campanulids</taxon>
        <taxon>Asterales</taxon>
        <taxon>Asteraceae</taxon>
        <taxon>Cichorioideae</taxon>
        <taxon>Cichorieae</taxon>
        <taxon>Lactucinae</taxon>
        <taxon>Lactuca</taxon>
    </lineage>
</organism>
<evidence type="ECO:0000313" key="2">
    <source>
        <dbReference type="Proteomes" id="UP001177003"/>
    </source>
</evidence>